<dbReference type="HOGENOM" id="CLU_897866_0_0_1"/>
<evidence type="ECO:0000256" key="1">
    <source>
        <dbReference type="ARBA" id="ARBA00004141"/>
    </source>
</evidence>
<feature type="transmembrane region" description="Helical" evidence="7">
    <location>
        <begin position="81"/>
        <end position="102"/>
    </location>
</feature>
<dbReference type="AlphaFoldDB" id="R7UE86"/>
<reference evidence="10" key="1">
    <citation type="submission" date="2012-12" db="EMBL/GenBank/DDBJ databases">
        <authorList>
            <person name="Hellsten U."/>
            <person name="Grimwood J."/>
            <person name="Chapman J.A."/>
            <person name="Shapiro H."/>
            <person name="Aerts A."/>
            <person name="Otillar R.P."/>
            <person name="Terry A.Y."/>
            <person name="Boore J.L."/>
            <person name="Simakov O."/>
            <person name="Marletaz F."/>
            <person name="Cho S.-J."/>
            <person name="Edsinger-Gonzales E."/>
            <person name="Havlak P."/>
            <person name="Kuo D.-H."/>
            <person name="Larsson T."/>
            <person name="Lv J."/>
            <person name="Arendt D."/>
            <person name="Savage R."/>
            <person name="Osoegawa K."/>
            <person name="de Jong P."/>
            <person name="Lindberg D.R."/>
            <person name="Seaver E.C."/>
            <person name="Weisblat D.A."/>
            <person name="Putnam N.H."/>
            <person name="Grigoriev I.V."/>
            <person name="Rokhsar D.S."/>
        </authorList>
    </citation>
    <scope>NUCLEOTIDE SEQUENCE</scope>
    <source>
        <strain evidence="10">I ESC-2004</strain>
    </source>
</reference>
<evidence type="ECO:0000313" key="8">
    <source>
        <dbReference type="EMBL" id="ELU02098.1"/>
    </source>
</evidence>
<evidence type="ECO:0000256" key="3">
    <source>
        <dbReference type="ARBA" id="ARBA00022692"/>
    </source>
</evidence>
<organism evidence="8">
    <name type="scientific">Capitella teleta</name>
    <name type="common">Polychaete worm</name>
    <dbReference type="NCBI Taxonomy" id="283909"/>
    <lineage>
        <taxon>Eukaryota</taxon>
        <taxon>Metazoa</taxon>
        <taxon>Spiralia</taxon>
        <taxon>Lophotrochozoa</taxon>
        <taxon>Annelida</taxon>
        <taxon>Polychaeta</taxon>
        <taxon>Sedentaria</taxon>
        <taxon>Scolecida</taxon>
        <taxon>Capitellidae</taxon>
        <taxon>Capitella</taxon>
    </lineage>
</organism>
<evidence type="ECO:0000313" key="10">
    <source>
        <dbReference type="Proteomes" id="UP000014760"/>
    </source>
</evidence>
<comment type="subcellular location">
    <subcellularLocation>
        <location evidence="1">Membrane</location>
        <topology evidence="1">Multi-pass membrane protein</topology>
    </subcellularLocation>
</comment>
<feature type="compositionally biased region" description="Polar residues" evidence="6">
    <location>
        <begin position="281"/>
        <end position="302"/>
    </location>
</feature>
<feature type="transmembrane region" description="Helical" evidence="7">
    <location>
        <begin position="53"/>
        <end position="74"/>
    </location>
</feature>
<name>R7UE86_CAPTE</name>
<feature type="transmembrane region" description="Helical" evidence="7">
    <location>
        <begin position="25"/>
        <end position="47"/>
    </location>
</feature>
<accession>R7UE86</accession>
<evidence type="ECO:0000256" key="4">
    <source>
        <dbReference type="ARBA" id="ARBA00022989"/>
    </source>
</evidence>
<evidence type="ECO:0000313" key="9">
    <source>
        <dbReference type="EnsemblMetazoa" id="CapteP203604"/>
    </source>
</evidence>
<protein>
    <recommendedName>
        <fullName evidence="11">Transmembrane protein</fullName>
    </recommendedName>
</protein>
<dbReference type="InterPro" id="IPR028014">
    <property type="entry name" value="TMEM255"/>
</dbReference>
<keyword evidence="10" id="KW-1185">Reference proteome</keyword>
<dbReference type="PANTHER" id="PTHR33721:SF5">
    <property type="entry name" value="TRANSMEMBRANE PROTEIN 255B-LIKE"/>
    <property type="match status" value="1"/>
</dbReference>
<dbReference type="TCDB" id="9.B.200.1.3">
    <property type="family name" value="the 4 tms tmem255 or pfam fam70 (tmem255) family"/>
</dbReference>
<keyword evidence="3 7" id="KW-0812">Transmembrane</keyword>
<evidence type="ECO:0000256" key="7">
    <source>
        <dbReference type="SAM" id="Phobius"/>
    </source>
</evidence>
<dbReference type="GO" id="GO:0016020">
    <property type="term" value="C:membrane"/>
    <property type="evidence" value="ECO:0007669"/>
    <property type="project" value="UniProtKB-SubCell"/>
</dbReference>
<evidence type="ECO:0008006" key="11">
    <source>
        <dbReference type="Google" id="ProtNLM"/>
    </source>
</evidence>
<sequence length="310" mass="33686">MIGTVTRILDLVTDRDAKRQTALKILTLELIICIVGFAVGLRAYILVTNNSAGAFWAHNVLIIGVLFLYIGLLLKRNGVHWLTGGIVLNGVGAILAFIAIIMDGVQGGYLSNTNFHNCVFATTSGTALCEIPSPGENIYMHCPLNYNANTCFCCEIYREHSCNGFPFSISTSPDRFEDVISCDQVEGEFQVLLWTSMGMNLLNFILSIIACAAVSVYKNTLSVVSPWNGEPPNEPVFRTQVMPSSGPVVLFTQHQSVGYYPNGTPTLLMPPSYTSVVNLSQVPTQPGTRSGHNIGQSPQSYDSLPPPYSP</sequence>
<keyword evidence="5 7" id="KW-0472">Membrane</keyword>
<dbReference type="Proteomes" id="UP000014760">
    <property type="component" value="Unassembled WGS sequence"/>
</dbReference>
<evidence type="ECO:0000256" key="5">
    <source>
        <dbReference type="ARBA" id="ARBA00023136"/>
    </source>
</evidence>
<evidence type="ECO:0000256" key="6">
    <source>
        <dbReference type="SAM" id="MobiDB-lite"/>
    </source>
</evidence>
<dbReference type="Pfam" id="PF14967">
    <property type="entry name" value="FAM70"/>
    <property type="match status" value="1"/>
</dbReference>
<dbReference type="EnsemblMetazoa" id="CapteT203604">
    <property type="protein sequence ID" value="CapteP203604"/>
    <property type="gene ID" value="CapteG203604"/>
</dbReference>
<reference evidence="8 10" key="2">
    <citation type="journal article" date="2013" name="Nature">
        <title>Insights into bilaterian evolution from three spiralian genomes.</title>
        <authorList>
            <person name="Simakov O."/>
            <person name="Marletaz F."/>
            <person name="Cho S.J."/>
            <person name="Edsinger-Gonzales E."/>
            <person name="Havlak P."/>
            <person name="Hellsten U."/>
            <person name="Kuo D.H."/>
            <person name="Larsson T."/>
            <person name="Lv J."/>
            <person name="Arendt D."/>
            <person name="Savage R."/>
            <person name="Osoegawa K."/>
            <person name="de Jong P."/>
            <person name="Grimwood J."/>
            <person name="Chapman J.A."/>
            <person name="Shapiro H."/>
            <person name="Aerts A."/>
            <person name="Otillar R.P."/>
            <person name="Terry A.Y."/>
            <person name="Boore J.L."/>
            <person name="Grigoriev I.V."/>
            <person name="Lindberg D.R."/>
            <person name="Seaver E.C."/>
            <person name="Weisblat D.A."/>
            <person name="Putnam N.H."/>
            <person name="Rokhsar D.S."/>
        </authorList>
    </citation>
    <scope>NUCLEOTIDE SEQUENCE</scope>
    <source>
        <strain evidence="8 10">I ESC-2004</strain>
    </source>
</reference>
<reference evidence="9" key="3">
    <citation type="submission" date="2015-06" db="UniProtKB">
        <authorList>
            <consortium name="EnsemblMetazoa"/>
        </authorList>
    </citation>
    <scope>IDENTIFICATION</scope>
</reference>
<feature type="region of interest" description="Disordered" evidence="6">
    <location>
        <begin position="281"/>
        <end position="310"/>
    </location>
</feature>
<dbReference type="OMA" id="GRCQYYT"/>
<keyword evidence="4 7" id="KW-1133">Transmembrane helix</keyword>
<dbReference type="PANTHER" id="PTHR33721">
    <property type="entry name" value="TRANSMEMBRANE PROTEIN 255B-LIKE"/>
    <property type="match status" value="1"/>
</dbReference>
<feature type="transmembrane region" description="Helical" evidence="7">
    <location>
        <begin position="197"/>
        <end position="217"/>
    </location>
</feature>
<proteinExistence type="inferred from homology"/>
<evidence type="ECO:0000256" key="2">
    <source>
        <dbReference type="ARBA" id="ARBA00007903"/>
    </source>
</evidence>
<dbReference type="EMBL" id="KB304376">
    <property type="protein sequence ID" value="ELU02098.1"/>
    <property type="molecule type" value="Genomic_DNA"/>
</dbReference>
<dbReference type="OrthoDB" id="10034004at2759"/>
<dbReference type="EMBL" id="AMQN01009006">
    <property type="status" value="NOT_ANNOTATED_CDS"/>
    <property type="molecule type" value="Genomic_DNA"/>
</dbReference>
<gene>
    <name evidence="8" type="ORF">CAPTEDRAFT_203604</name>
</gene>
<comment type="similarity">
    <text evidence="2">Belongs to the TMEM255 family.</text>
</comment>